<sequence length="376" mass="42030">MKQKKSRVITLILVILMLTGVMGGCGNQEKNMVKEDVQQVTGTSETPETPDKKELHKINVAYNPGTGNILGFIAIDKGIAAEEGIEIELIPFSNSTDALTALQSKKIDVAVSFGTAAPLTYVTNGADFSIFGGYLSGGMPVYAVSDLEYKGLESFVGKKVATARMYTPDIVWRGAMMEAGYDLEKDVTILEFKKPSEVLEAVKSGNADIGIGTNSTYLQSLEAGLKTIAWSNEFWDPVHVCCRPVANTEWINENRDAVKAFLRSYIRAEKILREEPEYAVQLNMKYLELDEKDARTMLLETNQVFDTDPKSDGVRYMWNRLIDMKYIDPADIDVNDHINVKIYKEALDELTSENPNESFYKELQEKFSNYNSEGLD</sequence>
<dbReference type="AlphaFoldDB" id="A0A6N7XHC9"/>
<dbReference type="InterPro" id="IPR001638">
    <property type="entry name" value="Solute-binding_3/MltF_N"/>
</dbReference>
<evidence type="ECO:0000313" key="6">
    <source>
        <dbReference type="Proteomes" id="UP000469523"/>
    </source>
</evidence>
<proteinExistence type="inferred from homology"/>
<dbReference type="SUPFAM" id="SSF53850">
    <property type="entry name" value="Periplasmic binding protein-like II"/>
    <property type="match status" value="1"/>
</dbReference>
<dbReference type="InterPro" id="IPR015168">
    <property type="entry name" value="SsuA/THI5"/>
</dbReference>
<dbReference type="PANTHER" id="PTHR30024:SF47">
    <property type="entry name" value="TAURINE-BINDING PERIPLASMIC PROTEIN"/>
    <property type="match status" value="1"/>
</dbReference>
<evidence type="ECO:0000259" key="4">
    <source>
        <dbReference type="SMART" id="SM00062"/>
    </source>
</evidence>
<keyword evidence="3" id="KW-0732">Signal</keyword>
<dbReference type="PROSITE" id="PS51257">
    <property type="entry name" value="PROKAR_LIPOPROTEIN"/>
    <property type="match status" value="1"/>
</dbReference>
<dbReference type="EMBL" id="VUNQ01000010">
    <property type="protein sequence ID" value="MSU01086.1"/>
    <property type="molecule type" value="Genomic_DNA"/>
</dbReference>
<comment type="similarity">
    <text evidence="2">Belongs to the bacterial solute-binding protein SsuA/TauA family.</text>
</comment>
<dbReference type="Gene3D" id="3.40.190.10">
    <property type="entry name" value="Periplasmic binding protein-like II"/>
    <property type="match status" value="2"/>
</dbReference>
<accession>A0A6N7XHC9</accession>
<dbReference type="Proteomes" id="UP000469523">
    <property type="component" value="Unassembled WGS sequence"/>
</dbReference>
<dbReference type="Pfam" id="PF09084">
    <property type="entry name" value="NMT1"/>
    <property type="match status" value="1"/>
</dbReference>
<reference evidence="5 6" key="1">
    <citation type="submission" date="2019-09" db="EMBL/GenBank/DDBJ databases">
        <title>In-depth cultivation of the pig gut microbiome towards novel bacterial diversity and tailored functional studies.</title>
        <authorList>
            <person name="Wylensek D."/>
            <person name="Hitch T.C.A."/>
            <person name="Clavel T."/>
        </authorList>
    </citation>
    <scope>NUCLEOTIDE SEQUENCE [LARGE SCALE GENOMIC DNA]</scope>
    <source>
        <strain evidence="5 6">WCA3-693-APC-4?</strain>
    </source>
</reference>
<dbReference type="RefSeq" id="WP_154439503.1">
    <property type="nucleotide sequence ID" value="NZ_VUNQ01000010.1"/>
</dbReference>
<feature type="domain" description="Solute-binding protein family 3/N-terminal" evidence="4">
    <location>
        <begin position="57"/>
        <end position="275"/>
    </location>
</feature>
<evidence type="ECO:0000256" key="3">
    <source>
        <dbReference type="ARBA" id="ARBA00022729"/>
    </source>
</evidence>
<dbReference type="PANTHER" id="PTHR30024">
    <property type="entry name" value="ALIPHATIC SULFONATES-BINDING PROTEIN-RELATED"/>
    <property type="match status" value="1"/>
</dbReference>
<dbReference type="SMART" id="SM00062">
    <property type="entry name" value="PBPb"/>
    <property type="match status" value="1"/>
</dbReference>
<evidence type="ECO:0000313" key="5">
    <source>
        <dbReference type="EMBL" id="MSU01086.1"/>
    </source>
</evidence>
<dbReference type="GO" id="GO:0042597">
    <property type="term" value="C:periplasmic space"/>
    <property type="evidence" value="ECO:0007669"/>
    <property type="project" value="UniProtKB-SubCell"/>
</dbReference>
<gene>
    <name evidence="5" type="ORF">FYJ83_06345</name>
</gene>
<protein>
    <submittedName>
        <fullName evidence="5">Transporter substrate-binding domain-containing protein</fullName>
    </submittedName>
</protein>
<evidence type="ECO:0000256" key="2">
    <source>
        <dbReference type="ARBA" id="ARBA00010742"/>
    </source>
</evidence>
<evidence type="ECO:0000256" key="1">
    <source>
        <dbReference type="ARBA" id="ARBA00004418"/>
    </source>
</evidence>
<name>A0A6N7XHC9_9FIRM</name>
<keyword evidence="6" id="KW-1185">Reference proteome</keyword>
<comment type="subcellular location">
    <subcellularLocation>
        <location evidence="1">Periplasm</location>
    </subcellularLocation>
</comment>
<comment type="caution">
    <text evidence="5">The sequence shown here is derived from an EMBL/GenBank/DDBJ whole genome shotgun (WGS) entry which is preliminary data.</text>
</comment>
<organism evidence="5 6">
    <name type="scientific">Tissierella pigra</name>
    <dbReference type="NCBI Taxonomy" id="2607614"/>
    <lineage>
        <taxon>Bacteria</taxon>
        <taxon>Bacillati</taxon>
        <taxon>Bacillota</taxon>
        <taxon>Tissierellia</taxon>
        <taxon>Tissierellales</taxon>
        <taxon>Tissierellaceae</taxon>
        <taxon>Tissierella</taxon>
    </lineage>
</organism>